<feature type="domain" description="Transcription regulator AsnC/Lrp ligand binding" evidence="1">
    <location>
        <begin position="17"/>
        <end position="73"/>
    </location>
</feature>
<dbReference type="InterPro" id="IPR019887">
    <property type="entry name" value="Tscrpt_reg_AsnC/Lrp_C"/>
</dbReference>
<evidence type="ECO:0000313" key="2">
    <source>
        <dbReference type="EMBL" id="KON30264.1"/>
    </source>
</evidence>
<reference evidence="2 3" key="1">
    <citation type="submission" date="2015-06" db="EMBL/GenBank/DDBJ databases">
        <title>New insights into the roles of widespread benthic archaea in carbon and nitrogen cycling.</title>
        <authorList>
            <person name="Lazar C.S."/>
            <person name="Baker B.J."/>
            <person name="Seitz K.W."/>
            <person name="Hyde A.S."/>
            <person name="Dick G.J."/>
            <person name="Hinrichs K.-U."/>
            <person name="Teske A.P."/>
        </authorList>
    </citation>
    <scope>NUCLEOTIDE SEQUENCE [LARGE SCALE GENOMIC DNA]</scope>
    <source>
        <strain evidence="2">DG-45</strain>
    </source>
</reference>
<dbReference type="SUPFAM" id="SSF54909">
    <property type="entry name" value="Dimeric alpha+beta barrel"/>
    <property type="match status" value="1"/>
</dbReference>
<gene>
    <name evidence="2" type="ORF">AC482_04325</name>
</gene>
<proteinExistence type="predicted"/>
<dbReference type="Pfam" id="PF01037">
    <property type="entry name" value="AsnC_trans_reg"/>
    <property type="match status" value="1"/>
</dbReference>
<comment type="caution">
    <text evidence="2">The sequence shown here is derived from an EMBL/GenBank/DDBJ whole genome shotgun (WGS) entry which is preliminary data.</text>
</comment>
<dbReference type="EMBL" id="LFWZ01000036">
    <property type="protein sequence ID" value="KON30264.1"/>
    <property type="molecule type" value="Genomic_DNA"/>
</dbReference>
<evidence type="ECO:0000259" key="1">
    <source>
        <dbReference type="Pfam" id="PF01037"/>
    </source>
</evidence>
<dbReference type="Proteomes" id="UP000037210">
    <property type="component" value="Unassembled WGS sequence"/>
</dbReference>
<evidence type="ECO:0000313" key="3">
    <source>
        <dbReference type="Proteomes" id="UP000037210"/>
    </source>
</evidence>
<accession>A0A0M0BPA6</accession>
<dbReference type="AlphaFoldDB" id="A0A0M0BPA6"/>
<sequence>MEEALVLGALAFSFPRDLINKMKRIPGVTDANFVYGPYDFYAMVKTDTKEELRDAVAQIRSIEGVQSTMTCNVVSMQPRRGSAKE</sequence>
<dbReference type="InterPro" id="IPR011008">
    <property type="entry name" value="Dimeric_a/b-barrel"/>
</dbReference>
<name>A0A0M0BPA6_9ARCH</name>
<protein>
    <recommendedName>
        <fullName evidence="1">Transcription regulator AsnC/Lrp ligand binding domain-containing protein</fullName>
    </recommendedName>
</protein>
<dbReference type="Gene3D" id="3.30.70.920">
    <property type="match status" value="1"/>
</dbReference>
<organism evidence="2 3">
    <name type="scientific">miscellaneous Crenarchaeota group-15 archaeon DG-45</name>
    <dbReference type="NCBI Taxonomy" id="1685127"/>
    <lineage>
        <taxon>Archaea</taxon>
        <taxon>Candidatus Bathyarchaeota</taxon>
        <taxon>MCG-15</taxon>
    </lineage>
</organism>